<evidence type="ECO:0000313" key="1">
    <source>
        <dbReference type="EMBL" id="TDL13254.1"/>
    </source>
</evidence>
<proteinExistence type="predicted"/>
<feature type="non-terminal residue" evidence="1">
    <location>
        <position position="317"/>
    </location>
</feature>
<protein>
    <submittedName>
        <fullName evidence="1">Uncharacterized protein</fullName>
    </submittedName>
</protein>
<dbReference type="AlphaFoldDB" id="A0A4Y7PD93"/>
<dbReference type="Proteomes" id="UP000294933">
    <property type="component" value="Unassembled WGS sequence"/>
</dbReference>
<sequence length="317" mass="36348">MDYDDDPAPRVAYSMMDFTTKASELLEEDVGAFIQFTLTGRLKTGDGEVQVVVDPLLQAMPSAVDLNRSVEYRDYDSLLGISTTLPFLRDIEVFPIPLYRETLVEDIRISHEINGREVPLHKIPNAGFIKTKDRHITRIFFPALHGENRKDVRLKPNEVSEFYEKVVREAALELNNYQINDWPPSHLDEAWRASGARGGTYPSRKGISRWDVERFGQLLIEKCEEDLSFGKGAFFLHQYRGMKATTTHNPNNEEEARNALKDLFQDMHISMLEDAKWWVDVGMEVHVPGKAVLWRVDSHFALIQHFLDADEATAARN</sequence>
<dbReference type="EMBL" id="ML170794">
    <property type="protein sequence ID" value="TDL13254.1"/>
    <property type="molecule type" value="Genomic_DNA"/>
</dbReference>
<accession>A0A4Y7PD93</accession>
<reference evidence="1 2" key="1">
    <citation type="submission" date="2018-06" db="EMBL/GenBank/DDBJ databases">
        <title>A transcriptomic atlas of mushroom development highlights an independent origin of complex multicellularity.</title>
        <authorList>
            <consortium name="DOE Joint Genome Institute"/>
            <person name="Krizsan K."/>
            <person name="Almasi E."/>
            <person name="Merenyi Z."/>
            <person name="Sahu N."/>
            <person name="Viragh M."/>
            <person name="Koszo T."/>
            <person name="Mondo S."/>
            <person name="Kiss B."/>
            <person name="Balint B."/>
            <person name="Kues U."/>
            <person name="Barry K."/>
            <person name="Hegedus J.C."/>
            <person name="Henrissat B."/>
            <person name="Johnson J."/>
            <person name="Lipzen A."/>
            <person name="Ohm R."/>
            <person name="Nagy I."/>
            <person name="Pangilinan J."/>
            <person name="Yan J."/>
            <person name="Xiong Y."/>
            <person name="Grigoriev I.V."/>
            <person name="Hibbett D.S."/>
            <person name="Nagy L.G."/>
        </authorList>
    </citation>
    <scope>NUCLEOTIDE SEQUENCE [LARGE SCALE GENOMIC DNA]</scope>
    <source>
        <strain evidence="1 2">SZMC22713</strain>
    </source>
</reference>
<gene>
    <name evidence="1" type="ORF">BD410DRAFT_810709</name>
</gene>
<evidence type="ECO:0000313" key="2">
    <source>
        <dbReference type="Proteomes" id="UP000294933"/>
    </source>
</evidence>
<dbReference type="OrthoDB" id="3261690at2759"/>
<dbReference type="STRING" id="50990.A0A4Y7PD93"/>
<organism evidence="1 2">
    <name type="scientific">Rickenella mellea</name>
    <dbReference type="NCBI Taxonomy" id="50990"/>
    <lineage>
        <taxon>Eukaryota</taxon>
        <taxon>Fungi</taxon>
        <taxon>Dikarya</taxon>
        <taxon>Basidiomycota</taxon>
        <taxon>Agaricomycotina</taxon>
        <taxon>Agaricomycetes</taxon>
        <taxon>Hymenochaetales</taxon>
        <taxon>Rickenellaceae</taxon>
        <taxon>Rickenella</taxon>
    </lineage>
</organism>
<keyword evidence="2" id="KW-1185">Reference proteome</keyword>
<name>A0A4Y7PD93_9AGAM</name>
<dbReference type="VEuPathDB" id="FungiDB:BD410DRAFT_810709"/>